<dbReference type="InterPro" id="IPR004255">
    <property type="entry name" value="O-acyltransferase_WSD1_N"/>
</dbReference>
<dbReference type="InterPro" id="IPR045034">
    <property type="entry name" value="O-acyltransferase_WSD1-like"/>
</dbReference>
<keyword evidence="5" id="KW-0444">Lipid biosynthesis</keyword>
<dbReference type="PANTHER" id="PTHR31650:SF1">
    <property type="entry name" value="WAX ESTER SYNTHASE_DIACYLGLYCEROL ACYLTRANSFERASE 4-RELATED"/>
    <property type="match status" value="1"/>
</dbReference>
<organism evidence="13 14">
    <name type="scientific">Nocardia aurea</name>
    <dbReference type="NCBI Taxonomy" id="2144174"/>
    <lineage>
        <taxon>Bacteria</taxon>
        <taxon>Bacillati</taxon>
        <taxon>Actinomycetota</taxon>
        <taxon>Actinomycetes</taxon>
        <taxon>Mycobacteriales</taxon>
        <taxon>Nocardiaceae</taxon>
        <taxon>Nocardia</taxon>
    </lineage>
</organism>
<keyword evidence="6" id="KW-0808">Transferase</keyword>
<evidence type="ECO:0000256" key="10">
    <source>
        <dbReference type="ARBA" id="ARBA00048109"/>
    </source>
</evidence>
<accession>A0ABV3FS81</accession>
<comment type="pathway">
    <text evidence="1">Glycerolipid metabolism; triacylglycerol biosynthesis.</text>
</comment>
<comment type="caution">
    <text evidence="13">The sequence shown here is derived from an EMBL/GenBank/DDBJ whole genome shotgun (WGS) entry which is preliminary data.</text>
</comment>
<dbReference type="Gene3D" id="3.30.559.10">
    <property type="entry name" value="Chloramphenicol acetyltransferase-like domain"/>
    <property type="match status" value="1"/>
</dbReference>
<keyword evidence="8" id="KW-0443">Lipid metabolism</keyword>
<evidence type="ECO:0000259" key="12">
    <source>
        <dbReference type="Pfam" id="PF06974"/>
    </source>
</evidence>
<evidence type="ECO:0000256" key="3">
    <source>
        <dbReference type="ARBA" id="ARBA00009587"/>
    </source>
</evidence>
<keyword evidence="9" id="KW-0012">Acyltransferase</keyword>
<dbReference type="InterPro" id="IPR009721">
    <property type="entry name" value="O-acyltransferase_WSD1_C"/>
</dbReference>
<protein>
    <recommendedName>
        <fullName evidence="4">diacylglycerol O-acyltransferase</fullName>
        <ecNumber evidence="4">2.3.1.20</ecNumber>
    </recommendedName>
</protein>
<proteinExistence type="inferred from homology"/>
<dbReference type="SUPFAM" id="SSF52777">
    <property type="entry name" value="CoA-dependent acyltransferases"/>
    <property type="match status" value="1"/>
</dbReference>
<dbReference type="RefSeq" id="WP_357782846.1">
    <property type="nucleotide sequence ID" value="NZ_JBFAKC010000004.1"/>
</dbReference>
<feature type="domain" description="O-acyltransferase WSD1-like N-terminal" evidence="11">
    <location>
        <begin position="8"/>
        <end position="273"/>
    </location>
</feature>
<keyword evidence="14" id="KW-1185">Reference proteome</keyword>
<dbReference type="Pfam" id="PF06974">
    <property type="entry name" value="WS_DGAT_C"/>
    <property type="match status" value="1"/>
</dbReference>
<name>A0ABV3FS81_9NOCA</name>
<dbReference type="PANTHER" id="PTHR31650">
    <property type="entry name" value="O-ACYLTRANSFERASE (WSD1-LIKE) FAMILY PROTEIN"/>
    <property type="match status" value="1"/>
</dbReference>
<evidence type="ECO:0000256" key="4">
    <source>
        <dbReference type="ARBA" id="ARBA00013244"/>
    </source>
</evidence>
<comment type="similarity">
    <text evidence="3">Belongs to the long-chain O-acyltransferase family.</text>
</comment>
<dbReference type="EC" id="2.3.1.20" evidence="4"/>
<keyword evidence="7" id="KW-0319">Glycerol metabolism</keyword>
<evidence type="ECO:0000256" key="2">
    <source>
        <dbReference type="ARBA" id="ARBA00005189"/>
    </source>
</evidence>
<evidence type="ECO:0000256" key="1">
    <source>
        <dbReference type="ARBA" id="ARBA00004771"/>
    </source>
</evidence>
<comment type="pathway">
    <text evidence="2">Lipid metabolism.</text>
</comment>
<sequence length="472" mass="51187">MEYRETHMSQSDLFSWNMERDPALRSTIVSVLLLDAEPDWDRLVRTIDRGTRLVPRLRDRLVCVPFGLAPPKWAPDPDFDLLWHVRRAALPQPATLSAVVDFARTEAMTAFDPVRPLWRSTVLTGLDGGGCAVVLTVHHSLTDGIGGIRIATEMLDVDRAGTDRPDTPEPPSGGSTGLLDIAAWNWAVGTDLLRGGITATLPTAWRAVTHPARAVRDGSRLVTSLARLVRPITSTMSPVMTGRSTRREQAMLEVPVAQLHRAAQTVGATMNDAFLTAVIIGMRAYHARHGEQIHQLRLTMPISLRVPDDPLGGNRITLARFALPVDIAGTADLMRAVDATIAGWRREPAIPFSSAVAAGLNRLPVGLLTEMLKHVDFVASNVPGSPVPLYLAGARIDRMYAFGPTIGTAVNVTLTSHVETCCIAVNADTAAIPDIVPLTVCLAEGFQCVLDLVDDMDPRVDVNVSHPRSRPE</sequence>
<evidence type="ECO:0000256" key="6">
    <source>
        <dbReference type="ARBA" id="ARBA00022679"/>
    </source>
</evidence>
<evidence type="ECO:0000256" key="8">
    <source>
        <dbReference type="ARBA" id="ARBA00023098"/>
    </source>
</evidence>
<evidence type="ECO:0000256" key="5">
    <source>
        <dbReference type="ARBA" id="ARBA00022516"/>
    </source>
</evidence>
<gene>
    <name evidence="13" type="ORF">AB0I48_12055</name>
</gene>
<evidence type="ECO:0000313" key="14">
    <source>
        <dbReference type="Proteomes" id="UP001551695"/>
    </source>
</evidence>
<dbReference type="Proteomes" id="UP001551695">
    <property type="component" value="Unassembled WGS sequence"/>
</dbReference>
<dbReference type="InterPro" id="IPR023213">
    <property type="entry name" value="CAT-like_dom_sf"/>
</dbReference>
<feature type="domain" description="O-acyltransferase WSD1 C-terminal" evidence="12">
    <location>
        <begin position="313"/>
        <end position="447"/>
    </location>
</feature>
<dbReference type="EMBL" id="JBFAKC010000004">
    <property type="protein sequence ID" value="MEV0708292.1"/>
    <property type="molecule type" value="Genomic_DNA"/>
</dbReference>
<comment type="catalytic activity">
    <reaction evidence="10">
        <text>an acyl-CoA + a 1,2-diacyl-sn-glycerol = a triacyl-sn-glycerol + CoA</text>
        <dbReference type="Rhea" id="RHEA:10868"/>
        <dbReference type="ChEBI" id="CHEBI:17815"/>
        <dbReference type="ChEBI" id="CHEBI:57287"/>
        <dbReference type="ChEBI" id="CHEBI:58342"/>
        <dbReference type="ChEBI" id="CHEBI:64615"/>
        <dbReference type="EC" id="2.3.1.20"/>
    </reaction>
</comment>
<evidence type="ECO:0000256" key="9">
    <source>
        <dbReference type="ARBA" id="ARBA00023315"/>
    </source>
</evidence>
<evidence type="ECO:0000259" key="11">
    <source>
        <dbReference type="Pfam" id="PF03007"/>
    </source>
</evidence>
<dbReference type="Pfam" id="PF03007">
    <property type="entry name" value="WS_DGAT_cat"/>
    <property type="match status" value="1"/>
</dbReference>
<evidence type="ECO:0000256" key="7">
    <source>
        <dbReference type="ARBA" id="ARBA00022798"/>
    </source>
</evidence>
<reference evidence="13 14" key="1">
    <citation type="submission" date="2024-06" db="EMBL/GenBank/DDBJ databases">
        <title>The Natural Products Discovery Center: Release of the First 8490 Sequenced Strains for Exploring Actinobacteria Biosynthetic Diversity.</title>
        <authorList>
            <person name="Kalkreuter E."/>
            <person name="Kautsar S.A."/>
            <person name="Yang D."/>
            <person name="Bader C.D."/>
            <person name="Teijaro C.N."/>
            <person name="Fluegel L."/>
            <person name="Davis C.M."/>
            <person name="Simpson J.R."/>
            <person name="Lauterbach L."/>
            <person name="Steele A.D."/>
            <person name="Gui C."/>
            <person name="Meng S."/>
            <person name="Li G."/>
            <person name="Viehrig K."/>
            <person name="Ye F."/>
            <person name="Su P."/>
            <person name="Kiefer A.F."/>
            <person name="Nichols A."/>
            <person name="Cepeda A.J."/>
            <person name="Yan W."/>
            <person name="Fan B."/>
            <person name="Jiang Y."/>
            <person name="Adhikari A."/>
            <person name="Zheng C.-J."/>
            <person name="Schuster L."/>
            <person name="Cowan T.M."/>
            <person name="Smanski M.J."/>
            <person name="Chevrette M.G."/>
            <person name="De Carvalho L.P.S."/>
            <person name="Shen B."/>
        </authorList>
    </citation>
    <scope>NUCLEOTIDE SEQUENCE [LARGE SCALE GENOMIC DNA]</scope>
    <source>
        <strain evidence="13 14">NPDC050403</strain>
    </source>
</reference>
<evidence type="ECO:0000313" key="13">
    <source>
        <dbReference type="EMBL" id="MEV0708292.1"/>
    </source>
</evidence>